<accession>A0A812ZG14</accession>
<proteinExistence type="predicted"/>
<dbReference type="Proteomes" id="UP000601435">
    <property type="component" value="Unassembled WGS sequence"/>
</dbReference>
<evidence type="ECO:0000313" key="3">
    <source>
        <dbReference type="Proteomes" id="UP000601435"/>
    </source>
</evidence>
<organism evidence="2 3">
    <name type="scientific">Symbiodinium necroappetens</name>
    <dbReference type="NCBI Taxonomy" id="1628268"/>
    <lineage>
        <taxon>Eukaryota</taxon>
        <taxon>Sar</taxon>
        <taxon>Alveolata</taxon>
        <taxon>Dinophyceae</taxon>
        <taxon>Suessiales</taxon>
        <taxon>Symbiodiniaceae</taxon>
        <taxon>Symbiodinium</taxon>
    </lineage>
</organism>
<sequence>MPEEADPATMAELARSSKAAPQNLNPPYAPSNIQPYQPAPGSKAAAQAPQMPPAMPQYLPNGIQIAPYQPNAPGAALTVCGGFGGFGSIGAARADLCISGSISYTIPNRLPHKKPLNITRSPREKNDRSPTLISPYFYNSWLKESSALRQELEDRLAPSQAFA</sequence>
<gene>
    <name evidence="2" type="ORF">SNEC2469_LOCUS24543</name>
</gene>
<comment type="caution">
    <text evidence="2">The sequence shown here is derived from an EMBL/GenBank/DDBJ whole genome shotgun (WGS) entry which is preliminary data.</text>
</comment>
<evidence type="ECO:0000256" key="1">
    <source>
        <dbReference type="SAM" id="MobiDB-lite"/>
    </source>
</evidence>
<reference evidence="2" key="1">
    <citation type="submission" date="2021-02" db="EMBL/GenBank/DDBJ databases">
        <authorList>
            <person name="Dougan E. K."/>
            <person name="Rhodes N."/>
            <person name="Thang M."/>
            <person name="Chan C."/>
        </authorList>
    </citation>
    <scope>NUCLEOTIDE SEQUENCE</scope>
</reference>
<feature type="region of interest" description="Disordered" evidence="1">
    <location>
        <begin position="1"/>
        <end position="52"/>
    </location>
</feature>
<dbReference type="AlphaFoldDB" id="A0A812ZG14"/>
<keyword evidence="3" id="KW-1185">Reference proteome</keyword>
<feature type="compositionally biased region" description="Polar residues" evidence="1">
    <location>
        <begin position="19"/>
        <end position="35"/>
    </location>
</feature>
<dbReference type="OrthoDB" id="10250660at2759"/>
<protein>
    <submittedName>
        <fullName evidence="2">Uncharacterized protein</fullName>
    </submittedName>
</protein>
<name>A0A812ZG14_9DINO</name>
<evidence type="ECO:0000313" key="2">
    <source>
        <dbReference type="EMBL" id="CAE7823743.1"/>
    </source>
</evidence>
<dbReference type="EMBL" id="CAJNJA010047363">
    <property type="protein sequence ID" value="CAE7823743.1"/>
    <property type="molecule type" value="Genomic_DNA"/>
</dbReference>